<dbReference type="AlphaFoldDB" id="A0A1X7IQH2"/>
<name>A0A1X7IQH2_9BACT</name>
<proteinExistence type="predicted"/>
<organism evidence="1 2">
    <name type="scientific">Dethiosulfovibrio salsuginis</name>
    <dbReference type="NCBI Taxonomy" id="561720"/>
    <lineage>
        <taxon>Bacteria</taxon>
        <taxon>Thermotogati</taxon>
        <taxon>Synergistota</taxon>
        <taxon>Synergistia</taxon>
        <taxon>Synergistales</taxon>
        <taxon>Dethiosulfovibrionaceae</taxon>
        <taxon>Dethiosulfovibrio</taxon>
    </lineage>
</organism>
<sequence>MKMLGLAIITVFLAVYPLGAQEVQQFEHGLVDWERGLVLVEGRVPLSDQGSPSSRLRSQRAARLSLFMNVFRVSSELTGLDLPENLDIGEDLFKEVVVTGGERDGDYVLWAWFPLERVKGLTINR</sequence>
<dbReference type="RefSeq" id="WP_085543870.1">
    <property type="nucleotide sequence ID" value="NZ_FXBB01000004.1"/>
</dbReference>
<keyword evidence="2" id="KW-1185">Reference proteome</keyword>
<accession>A0A1X7IQH2</accession>
<evidence type="ECO:0000313" key="1">
    <source>
        <dbReference type="EMBL" id="SMG17368.1"/>
    </source>
</evidence>
<dbReference type="Proteomes" id="UP000193355">
    <property type="component" value="Unassembled WGS sequence"/>
</dbReference>
<protein>
    <submittedName>
        <fullName evidence="1">Uncharacterized protein</fullName>
    </submittedName>
</protein>
<dbReference type="OrthoDB" id="9925794at2"/>
<reference evidence="2" key="1">
    <citation type="submission" date="2017-04" db="EMBL/GenBank/DDBJ databases">
        <authorList>
            <person name="Varghese N."/>
            <person name="Submissions S."/>
        </authorList>
    </citation>
    <scope>NUCLEOTIDE SEQUENCE [LARGE SCALE GENOMIC DNA]</scope>
    <source>
        <strain evidence="2">USBA 82</strain>
    </source>
</reference>
<gene>
    <name evidence="1" type="ORF">SAMN06275492_10452</name>
</gene>
<evidence type="ECO:0000313" key="2">
    <source>
        <dbReference type="Proteomes" id="UP000193355"/>
    </source>
</evidence>
<dbReference type="EMBL" id="FXBB01000004">
    <property type="protein sequence ID" value="SMG17368.1"/>
    <property type="molecule type" value="Genomic_DNA"/>
</dbReference>
<dbReference type="STRING" id="561720.SAMN06275492_10452"/>